<organism evidence="3">
    <name type="scientific">marine sediment metagenome</name>
    <dbReference type="NCBI Taxonomy" id="412755"/>
    <lineage>
        <taxon>unclassified sequences</taxon>
        <taxon>metagenomes</taxon>
        <taxon>ecological metagenomes</taxon>
    </lineage>
</organism>
<accession>X1QC20</accession>
<comment type="caution">
    <text evidence="3">The sequence shown here is derived from an EMBL/GenBank/DDBJ whole genome shotgun (WGS) entry which is preliminary data.</text>
</comment>
<proteinExistence type="predicted"/>
<dbReference type="Pfam" id="PF00589">
    <property type="entry name" value="Phage_integrase"/>
    <property type="match status" value="1"/>
</dbReference>
<dbReference type="GO" id="GO:0006310">
    <property type="term" value="P:DNA recombination"/>
    <property type="evidence" value="ECO:0007669"/>
    <property type="project" value="UniProtKB-KW"/>
</dbReference>
<dbReference type="PROSITE" id="PS51898">
    <property type="entry name" value="TYR_RECOMBINASE"/>
    <property type="match status" value="1"/>
</dbReference>
<dbReference type="SUPFAM" id="SSF56349">
    <property type="entry name" value="DNA breaking-rejoining enzymes"/>
    <property type="match status" value="1"/>
</dbReference>
<dbReference type="GO" id="GO:0015074">
    <property type="term" value="P:DNA integration"/>
    <property type="evidence" value="ECO:0007669"/>
    <property type="project" value="InterPro"/>
</dbReference>
<dbReference type="GO" id="GO:0003677">
    <property type="term" value="F:DNA binding"/>
    <property type="evidence" value="ECO:0007669"/>
    <property type="project" value="InterPro"/>
</dbReference>
<reference evidence="3" key="1">
    <citation type="journal article" date="2014" name="Front. Microbiol.">
        <title>High frequency of phylogenetically diverse reductive dehalogenase-homologous genes in deep subseafloor sedimentary metagenomes.</title>
        <authorList>
            <person name="Kawai M."/>
            <person name="Futagami T."/>
            <person name="Toyoda A."/>
            <person name="Takaki Y."/>
            <person name="Nishi S."/>
            <person name="Hori S."/>
            <person name="Arai W."/>
            <person name="Tsubouchi T."/>
            <person name="Morono Y."/>
            <person name="Uchiyama I."/>
            <person name="Ito T."/>
            <person name="Fujiyama A."/>
            <person name="Inagaki F."/>
            <person name="Takami H."/>
        </authorList>
    </citation>
    <scope>NUCLEOTIDE SEQUENCE</scope>
    <source>
        <strain evidence="3">Expedition CK06-06</strain>
    </source>
</reference>
<dbReference type="InterPro" id="IPR002104">
    <property type="entry name" value="Integrase_catalytic"/>
</dbReference>
<dbReference type="EMBL" id="BARV01042522">
    <property type="protein sequence ID" value="GAI48550.1"/>
    <property type="molecule type" value="Genomic_DNA"/>
</dbReference>
<evidence type="ECO:0000259" key="2">
    <source>
        <dbReference type="PROSITE" id="PS51898"/>
    </source>
</evidence>
<dbReference type="InterPro" id="IPR013762">
    <property type="entry name" value="Integrase-like_cat_sf"/>
</dbReference>
<feature type="non-terminal residue" evidence="3">
    <location>
        <position position="1"/>
    </location>
</feature>
<protein>
    <recommendedName>
        <fullName evidence="2">Tyr recombinase domain-containing protein</fullName>
    </recommendedName>
</protein>
<evidence type="ECO:0000256" key="1">
    <source>
        <dbReference type="ARBA" id="ARBA00023172"/>
    </source>
</evidence>
<dbReference type="Gene3D" id="1.10.443.10">
    <property type="entry name" value="Intergrase catalytic core"/>
    <property type="match status" value="1"/>
</dbReference>
<name>X1QC20_9ZZZZ</name>
<sequence length="102" mass="11614">LKNAPHKSFRKGVRNYLIGCLMLEAGLRVGEVVALQMSHLYFQGKPVQSLVLTKEITKNHVERIVPISSRLKAALEEYYEVHPWLHDQPPEQKAFFLSSSLG</sequence>
<keyword evidence="1" id="KW-0233">DNA recombination</keyword>
<dbReference type="AlphaFoldDB" id="X1QC20"/>
<gene>
    <name evidence="3" type="ORF">S06H3_63906</name>
</gene>
<evidence type="ECO:0000313" key="3">
    <source>
        <dbReference type="EMBL" id="GAI48550.1"/>
    </source>
</evidence>
<dbReference type="InterPro" id="IPR011010">
    <property type="entry name" value="DNA_brk_join_enz"/>
</dbReference>
<dbReference type="CDD" id="cd00397">
    <property type="entry name" value="DNA_BRE_C"/>
    <property type="match status" value="1"/>
</dbReference>
<feature type="domain" description="Tyr recombinase" evidence="2">
    <location>
        <begin position="1"/>
        <end position="102"/>
    </location>
</feature>